<sequence>MGADSPRSWVIAAACCWVTFVIQGLVRSGGVIYVALIDAYGVTRAQASWPFTLRMAIWNLSGPLAGALSYRWSIRTIAFCGVLLVTITNMACWLTSHDIYLVTFLLGGLQGLGVGMAVTLVPVIINQWFVKYKSSGAGLACAGATAGSFALPPVVELAVEEYGLAGSFLLMAGITLQGVLGAALMRPAAWLDKKETTGDNRKSDQNLNFITTKSKNAPEVEEITNLLNGEEIRPSKSNKTVRFSCNDQHCAGINNEDDCLIENSQNIEIVQSNGTPSVADIRHPTTNSSDQDQNIDIQSEDNELQSVHYGHLQFVDNKTEYDPQINIQTIYVPVEDSQQTRTILKPSSVVYQPTTEPNDPKGFMEPLMAAMEIAKNPMFLIIASNYSIFFLSYMTYLIVIVDYSLDLGIDRTDCVFLVSTFSIADLVGRLGSGWITDSGIVKRKHLMMGNMVIFGALLVATSFATTYMAVTAVSVSAGLVVGVNLILFYALLEEYLGIRKLPMAIGLMNFSIGVVSLVTPLLTGYFRDTMGSYDHLFHLLGGVSIFCGLLWTLEPLHAACSK</sequence>
<dbReference type="InterPro" id="IPR020846">
    <property type="entry name" value="MFS_dom"/>
</dbReference>
<comment type="subcellular location">
    <subcellularLocation>
        <location evidence="1">Membrane</location>
        <topology evidence="1">Multi-pass membrane protein</topology>
    </subcellularLocation>
</comment>
<dbReference type="Gene3D" id="1.20.1250.20">
    <property type="entry name" value="MFS general substrate transporter like domains"/>
    <property type="match status" value="2"/>
</dbReference>
<accession>A0AAV6UKF0</accession>
<protein>
    <recommendedName>
        <fullName evidence="3">Major facilitator superfamily (MFS) profile domain-containing protein</fullName>
    </recommendedName>
</protein>
<feature type="transmembrane region" description="Helical" evidence="2">
    <location>
        <begin position="504"/>
        <end position="523"/>
    </location>
</feature>
<proteinExistence type="predicted"/>
<organism evidence="4 5">
    <name type="scientific">Oedothorax gibbosus</name>
    <dbReference type="NCBI Taxonomy" id="931172"/>
    <lineage>
        <taxon>Eukaryota</taxon>
        <taxon>Metazoa</taxon>
        <taxon>Ecdysozoa</taxon>
        <taxon>Arthropoda</taxon>
        <taxon>Chelicerata</taxon>
        <taxon>Arachnida</taxon>
        <taxon>Araneae</taxon>
        <taxon>Araneomorphae</taxon>
        <taxon>Entelegynae</taxon>
        <taxon>Araneoidea</taxon>
        <taxon>Linyphiidae</taxon>
        <taxon>Erigoninae</taxon>
        <taxon>Oedothorax</taxon>
    </lineage>
</organism>
<evidence type="ECO:0000256" key="2">
    <source>
        <dbReference type="SAM" id="Phobius"/>
    </source>
</evidence>
<evidence type="ECO:0000313" key="5">
    <source>
        <dbReference type="Proteomes" id="UP000827092"/>
    </source>
</evidence>
<feature type="transmembrane region" description="Helical" evidence="2">
    <location>
        <begin position="447"/>
        <end position="467"/>
    </location>
</feature>
<evidence type="ECO:0000256" key="1">
    <source>
        <dbReference type="ARBA" id="ARBA00004141"/>
    </source>
</evidence>
<evidence type="ECO:0000313" key="4">
    <source>
        <dbReference type="EMBL" id="KAG8184686.1"/>
    </source>
</evidence>
<dbReference type="GO" id="GO:0008028">
    <property type="term" value="F:monocarboxylic acid transmembrane transporter activity"/>
    <property type="evidence" value="ECO:0007669"/>
    <property type="project" value="TreeGrafter"/>
</dbReference>
<evidence type="ECO:0000259" key="3">
    <source>
        <dbReference type="PROSITE" id="PS50850"/>
    </source>
</evidence>
<dbReference type="PROSITE" id="PS50850">
    <property type="entry name" value="MFS"/>
    <property type="match status" value="1"/>
</dbReference>
<feature type="transmembrane region" description="Helical" evidence="2">
    <location>
        <begin position="102"/>
        <end position="125"/>
    </location>
</feature>
<dbReference type="PANTHER" id="PTHR11360">
    <property type="entry name" value="MONOCARBOXYLATE TRANSPORTER"/>
    <property type="match status" value="1"/>
</dbReference>
<name>A0AAV6UKF0_9ARAC</name>
<feature type="transmembrane region" description="Helical" evidence="2">
    <location>
        <begin position="535"/>
        <end position="553"/>
    </location>
</feature>
<dbReference type="Pfam" id="PF07690">
    <property type="entry name" value="MFS_1"/>
    <property type="match status" value="2"/>
</dbReference>
<dbReference type="InterPro" id="IPR050327">
    <property type="entry name" value="Proton-linked_MCT"/>
</dbReference>
<dbReference type="SUPFAM" id="SSF103473">
    <property type="entry name" value="MFS general substrate transporter"/>
    <property type="match status" value="1"/>
</dbReference>
<reference evidence="4 5" key="1">
    <citation type="journal article" date="2022" name="Nat. Ecol. Evol.">
        <title>A masculinizing supergene underlies an exaggerated male reproductive morph in a spider.</title>
        <authorList>
            <person name="Hendrickx F."/>
            <person name="De Corte Z."/>
            <person name="Sonet G."/>
            <person name="Van Belleghem S.M."/>
            <person name="Kostlbacher S."/>
            <person name="Vangestel C."/>
        </authorList>
    </citation>
    <scope>NUCLEOTIDE SEQUENCE [LARGE SCALE GENOMIC DNA]</scope>
    <source>
        <strain evidence="4">W744_W776</strain>
    </source>
</reference>
<feature type="transmembrane region" description="Helical" evidence="2">
    <location>
        <begin position="77"/>
        <end position="96"/>
    </location>
</feature>
<feature type="transmembrane region" description="Helical" evidence="2">
    <location>
        <begin position="473"/>
        <end position="492"/>
    </location>
</feature>
<dbReference type="GO" id="GO:0016020">
    <property type="term" value="C:membrane"/>
    <property type="evidence" value="ECO:0007669"/>
    <property type="project" value="UniProtKB-SubCell"/>
</dbReference>
<keyword evidence="2" id="KW-0812">Transmembrane</keyword>
<dbReference type="PANTHER" id="PTHR11360:SF303">
    <property type="entry name" value="MAJOR FACILITATOR SUPERFAMILY (MFS) PROFILE DOMAIN-CONTAINING PROTEIN"/>
    <property type="match status" value="1"/>
</dbReference>
<comment type="caution">
    <text evidence="4">The sequence shown here is derived from an EMBL/GenBank/DDBJ whole genome shotgun (WGS) entry which is preliminary data.</text>
</comment>
<gene>
    <name evidence="4" type="ORF">JTE90_013079</name>
</gene>
<feature type="transmembrane region" description="Helical" evidence="2">
    <location>
        <begin position="378"/>
        <end position="403"/>
    </location>
</feature>
<feature type="domain" description="Major facilitator superfamily (MFS) profile" evidence="3">
    <location>
        <begin position="378"/>
        <end position="562"/>
    </location>
</feature>
<keyword evidence="2" id="KW-1133">Transmembrane helix</keyword>
<dbReference type="InterPro" id="IPR011701">
    <property type="entry name" value="MFS"/>
</dbReference>
<dbReference type="AlphaFoldDB" id="A0AAV6UKF0"/>
<dbReference type="EMBL" id="JAFNEN010000364">
    <property type="protein sequence ID" value="KAG8184686.1"/>
    <property type="molecule type" value="Genomic_DNA"/>
</dbReference>
<dbReference type="Proteomes" id="UP000827092">
    <property type="component" value="Unassembled WGS sequence"/>
</dbReference>
<feature type="transmembrane region" description="Helical" evidence="2">
    <location>
        <begin position="415"/>
        <end position="435"/>
    </location>
</feature>
<feature type="transmembrane region" description="Helical" evidence="2">
    <location>
        <begin position="167"/>
        <end position="185"/>
    </location>
</feature>
<dbReference type="InterPro" id="IPR036259">
    <property type="entry name" value="MFS_trans_sf"/>
</dbReference>
<keyword evidence="2" id="KW-0472">Membrane</keyword>
<keyword evidence="5" id="KW-1185">Reference proteome</keyword>